<dbReference type="PANTHER" id="PTHR10277:SF9">
    <property type="entry name" value="2-ISOPROPYLMALATE SYNTHASE 1, CHLOROPLASTIC-RELATED"/>
    <property type="match status" value="1"/>
</dbReference>
<dbReference type="AlphaFoldDB" id="A0A6J4SW47"/>
<evidence type="ECO:0000256" key="8">
    <source>
        <dbReference type="ARBA" id="ARBA00022723"/>
    </source>
</evidence>
<dbReference type="EC" id="2.3.3.13" evidence="3 11"/>
<keyword evidence="8 11" id="KW-0479">Metal-binding</keyword>
<dbReference type="GO" id="GO:0003985">
    <property type="term" value="F:acetyl-CoA C-acetyltransferase activity"/>
    <property type="evidence" value="ECO:0007669"/>
    <property type="project" value="UniProtKB-UniRule"/>
</dbReference>
<dbReference type="FunFam" id="3.20.20.70:FF:000010">
    <property type="entry name" value="2-isopropylmalate synthase"/>
    <property type="match status" value="1"/>
</dbReference>
<dbReference type="InterPro" id="IPR054691">
    <property type="entry name" value="LeuA/HCS_post-cat"/>
</dbReference>
<dbReference type="PROSITE" id="PS50991">
    <property type="entry name" value="PYR_CT"/>
    <property type="match status" value="1"/>
</dbReference>
<dbReference type="Pfam" id="PF00682">
    <property type="entry name" value="HMGL-like"/>
    <property type="match status" value="1"/>
</dbReference>
<feature type="binding site" evidence="11">
    <location>
        <position position="230"/>
    </location>
    <ligand>
        <name>Mn(2+)</name>
        <dbReference type="ChEBI" id="CHEBI:29035"/>
    </ligand>
</feature>
<comment type="catalytic activity">
    <reaction evidence="11">
        <text>3-methyl-2-oxobutanoate + acetyl-CoA + H2O = (2S)-2-isopropylmalate + CoA + H(+)</text>
        <dbReference type="Rhea" id="RHEA:21524"/>
        <dbReference type="ChEBI" id="CHEBI:1178"/>
        <dbReference type="ChEBI" id="CHEBI:11851"/>
        <dbReference type="ChEBI" id="CHEBI:15377"/>
        <dbReference type="ChEBI" id="CHEBI:15378"/>
        <dbReference type="ChEBI" id="CHEBI:57287"/>
        <dbReference type="ChEBI" id="CHEBI:57288"/>
        <dbReference type="EC" id="2.3.3.13"/>
    </reaction>
</comment>
<dbReference type="SMART" id="SM00917">
    <property type="entry name" value="LeuA_dimer"/>
    <property type="match status" value="1"/>
</dbReference>
<feature type="region of interest" description="Disordered" evidence="12">
    <location>
        <begin position="1"/>
        <end position="29"/>
    </location>
</feature>
<evidence type="ECO:0000256" key="6">
    <source>
        <dbReference type="ARBA" id="ARBA00022605"/>
    </source>
</evidence>
<evidence type="ECO:0000256" key="9">
    <source>
        <dbReference type="ARBA" id="ARBA00023211"/>
    </source>
</evidence>
<sequence length="551" mass="59245">MAAAEPRAEDESKQEKAKRSLMNTPNAAPGDRVLIFDTTLRDGEQSPGISLNTAEKLEIAHQLARLGVDVIEAGFPIASPGDFESVQAIAREVDGPVIAGLARAQPADIDRAHQALRDAQRPRIHTFISTSDIHIEHQMRNTREDVKAGARAAVAHARSLVEDVEFSPMDATRADVEFTAEVLQIALDEGATTINIPDTVGYAMPDEYAAFLTRLLELVPDLRSAVLSVHCHDDLGLAVANSFAGVRAGARQVECAINGLGERAGNAALEEIVMLLETRRADVGLHTGIVTRELSRTSRLISRLTGYSVQPNKAIVGRNAFAHESGIHQDGVLKDRSTFEIMDARSVGLEGNDLVLGKHSGRHALKAALEELGFEVDGHVLNQAFKRFKEIADRKKQVTALDLEALVADELREESRGYALESFEVDVSSRRPPHARVAVRTPDDTVVEGDFTGDGPVDAVFHAINAATRCEPRLKEFHIGAVTGGQDALGEASVVLESDGRSAAGQGVSTDIIEAAGLAYVRALSNLELRGRRPGATAERLTDVEPARTAP</sequence>
<dbReference type="SUPFAM" id="SSF51569">
    <property type="entry name" value="Aldolase"/>
    <property type="match status" value="1"/>
</dbReference>
<dbReference type="GO" id="GO:0030145">
    <property type="term" value="F:manganese ion binding"/>
    <property type="evidence" value="ECO:0007669"/>
    <property type="project" value="UniProtKB-UniRule"/>
</dbReference>
<organism evidence="14">
    <name type="scientific">uncultured Solirubrobacteraceae bacterium</name>
    <dbReference type="NCBI Taxonomy" id="1162706"/>
    <lineage>
        <taxon>Bacteria</taxon>
        <taxon>Bacillati</taxon>
        <taxon>Actinomycetota</taxon>
        <taxon>Thermoleophilia</taxon>
        <taxon>Solirubrobacterales</taxon>
        <taxon>Solirubrobacteraceae</taxon>
        <taxon>environmental samples</taxon>
    </lineage>
</organism>
<dbReference type="EMBL" id="CADCVP010000241">
    <property type="protein sequence ID" value="CAA9506812.1"/>
    <property type="molecule type" value="Genomic_DNA"/>
</dbReference>
<dbReference type="Gene3D" id="3.20.20.70">
    <property type="entry name" value="Aldolase class I"/>
    <property type="match status" value="1"/>
</dbReference>
<comment type="pathway">
    <text evidence="1 11">Amino-acid biosynthesis; L-leucine biosynthesis; L-leucine from 3-methyl-2-oxobutanoate: step 1/4.</text>
</comment>
<proteinExistence type="inferred from homology"/>
<comment type="cofactor">
    <cofactor evidence="11">
        <name>Mn(2+)</name>
        <dbReference type="ChEBI" id="CHEBI:29035"/>
    </cofactor>
</comment>
<dbReference type="InterPro" id="IPR050073">
    <property type="entry name" value="2-IPM_HCS-like"/>
</dbReference>
<evidence type="ECO:0000256" key="12">
    <source>
        <dbReference type="SAM" id="MobiDB-lite"/>
    </source>
</evidence>
<dbReference type="Gene3D" id="1.10.238.260">
    <property type="match status" value="1"/>
</dbReference>
<evidence type="ECO:0000256" key="2">
    <source>
        <dbReference type="ARBA" id="ARBA00009396"/>
    </source>
</evidence>
<feature type="domain" description="Pyruvate carboxyltransferase" evidence="13">
    <location>
        <begin position="33"/>
        <end position="295"/>
    </location>
</feature>
<dbReference type="InterPro" id="IPR013709">
    <property type="entry name" value="2-isopropylmalate_synth_dimer"/>
</dbReference>
<dbReference type="GO" id="GO:0003852">
    <property type="term" value="F:2-isopropylmalate synthase activity"/>
    <property type="evidence" value="ECO:0007669"/>
    <property type="project" value="UniProtKB-UniRule"/>
</dbReference>
<protein>
    <recommendedName>
        <fullName evidence="4 11">2-isopropylmalate synthase</fullName>
        <ecNumber evidence="3 11">2.3.3.13</ecNumber>
    </recommendedName>
    <alternativeName>
        <fullName evidence="11">Alpha-IPM synthase</fullName>
    </alternativeName>
    <alternativeName>
        <fullName evidence="11">Alpha-isopropylmalate synthase</fullName>
    </alternativeName>
</protein>
<dbReference type="InterPro" id="IPR013785">
    <property type="entry name" value="Aldolase_TIM"/>
</dbReference>
<dbReference type="PROSITE" id="PS00815">
    <property type="entry name" value="AIPM_HOMOCIT_SYNTH_1"/>
    <property type="match status" value="1"/>
</dbReference>
<evidence type="ECO:0000256" key="1">
    <source>
        <dbReference type="ARBA" id="ARBA00004689"/>
    </source>
</evidence>
<dbReference type="NCBIfam" id="TIGR00973">
    <property type="entry name" value="leuA_bact"/>
    <property type="match status" value="1"/>
</dbReference>
<comment type="similarity">
    <text evidence="2 11">Belongs to the alpha-IPM synthase/homocitrate synthase family. LeuA type 1 subfamily.</text>
</comment>
<evidence type="ECO:0000256" key="7">
    <source>
        <dbReference type="ARBA" id="ARBA00022679"/>
    </source>
</evidence>
<keyword evidence="5 11" id="KW-0432">Leucine biosynthesis</keyword>
<dbReference type="InterPro" id="IPR002034">
    <property type="entry name" value="AIPM/Hcit_synth_CS"/>
</dbReference>
<feature type="region of interest" description="Regulatory domain" evidence="11">
    <location>
        <begin position="419"/>
        <end position="551"/>
    </location>
</feature>
<feature type="binding site" evidence="11">
    <location>
        <position position="42"/>
    </location>
    <ligand>
        <name>Mn(2+)</name>
        <dbReference type="ChEBI" id="CHEBI:29035"/>
    </ligand>
</feature>
<keyword evidence="7 11" id="KW-0808">Transferase</keyword>
<name>A0A6J4SW47_9ACTN</name>
<dbReference type="InterPro" id="IPR000891">
    <property type="entry name" value="PYR_CT"/>
</dbReference>
<keyword evidence="10 11" id="KW-0100">Branched-chain amino acid biosynthesis</keyword>
<dbReference type="NCBIfam" id="NF002086">
    <property type="entry name" value="PRK00915.1-3"/>
    <property type="match status" value="1"/>
</dbReference>
<dbReference type="Pfam" id="PF22617">
    <property type="entry name" value="HCS_D2"/>
    <property type="match status" value="1"/>
</dbReference>
<dbReference type="GO" id="GO:0009098">
    <property type="term" value="P:L-leucine biosynthetic process"/>
    <property type="evidence" value="ECO:0007669"/>
    <property type="project" value="UniProtKB-UniRule"/>
</dbReference>
<dbReference type="PROSITE" id="PS00816">
    <property type="entry name" value="AIPM_HOMOCIT_SYNTH_2"/>
    <property type="match status" value="1"/>
</dbReference>
<dbReference type="PANTHER" id="PTHR10277">
    <property type="entry name" value="HOMOCITRATE SYNTHASE-RELATED"/>
    <property type="match status" value="1"/>
</dbReference>
<keyword evidence="6 11" id="KW-0028">Amino-acid biosynthesis</keyword>
<dbReference type="FunFam" id="1.10.238.260:FF:000001">
    <property type="entry name" value="2-isopropylmalate synthase"/>
    <property type="match status" value="1"/>
</dbReference>
<evidence type="ECO:0000256" key="5">
    <source>
        <dbReference type="ARBA" id="ARBA00022430"/>
    </source>
</evidence>
<comment type="function">
    <text evidence="11">Catalyzes the condensation of the acetyl group of acetyl-CoA with 3-methyl-2-oxobutanoate (2-ketoisovalerate) to form 3-carboxy-3-hydroxy-4-methylpentanoate (2-isopropylmalate).</text>
</comment>
<reference evidence="14" key="1">
    <citation type="submission" date="2020-02" db="EMBL/GenBank/DDBJ databases">
        <authorList>
            <person name="Meier V. D."/>
        </authorList>
    </citation>
    <scope>NUCLEOTIDE SEQUENCE</scope>
    <source>
        <strain evidence="14">AVDCRST_MAG69</strain>
    </source>
</reference>
<keyword evidence="9 11" id="KW-0464">Manganese</keyword>
<evidence type="ECO:0000259" key="13">
    <source>
        <dbReference type="PROSITE" id="PS50991"/>
    </source>
</evidence>
<evidence type="ECO:0000256" key="10">
    <source>
        <dbReference type="ARBA" id="ARBA00023304"/>
    </source>
</evidence>
<gene>
    <name evidence="11" type="primary">leuA</name>
    <name evidence="14" type="ORF">AVDCRST_MAG69-2247</name>
</gene>
<feature type="compositionally biased region" description="Basic and acidic residues" evidence="12">
    <location>
        <begin position="1"/>
        <end position="18"/>
    </location>
</feature>
<dbReference type="Gene3D" id="3.30.160.270">
    <property type="match status" value="1"/>
</dbReference>
<accession>A0A6J4SW47</accession>
<feature type="binding site" evidence="11">
    <location>
        <position position="266"/>
    </location>
    <ligand>
        <name>Mn(2+)</name>
        <dbReference type="ChEBI" id="CHEBI:29035"/>
    </ligand>
</feature>
<dbReference type="GO" id="GO:0005737">
    <property type="term" value="C:cytoplasm"/>
    <property type="evidence" value="ECO:0007669"/>
    <property type="project" value="UniProtKB-UniRule"/>
</dbReference>
<dbReference type="HAMAP" id="MF_01025">
    <property type="entry name" value="LeuA_type1"/>
    <property type="match status" value="1"/>
</dbReference>
<evidence type="ECO:0000313" key="14">
    <source>
        <dbReference type="EMBL" id="CAA9506812.1"/>
    </source>
</evidence>
<dbReference type="CDD" id="cd07940">
    <property type="entry name" value="DRE_TIM_IPMS"/>
    <property type="match status" value="1"/>
</dbReference>
<dbReference type="InterPro" id="IPR005671">
    <property type="entry name" value="LeuA_bact_synth"/>
</dbReference>
<dbReference type="Pfam" id="PF08502">
    <property type="entry name" value="LeuA_dimer"/>
    <property type="match status" value="1"/>
</dbReference>
<feature type="binding site" evidence="11">
    <location>
        <position position="232"/>
    </location>
    <ligand>
        <name>Mn(2+)</name>
        <dbReference type="ChEBI" id="CHEBI:29035"/>
    </ligand>
</feature>
<dbReference type="InterPro" id="IPR036230">
    <property type="entry name" value="LeuA_allosteric_dom_sf"/>
</dbReference>
<comment type="subunit">
    <text evidence="11">Homodimer.</text>
</comment>
<evidence type="ECO:0000256" key="3">
    <source>
        <dbReference type="ARBA" id="ARBA00012973"/>
    </source>
</evidence>
<dbReference type="UniPathway" id="UPA00048">
    <property type="reaction ID" value="UER00070"/>
</dbReference>
<evidence type="ECO:0000256" key="11">
    <source>
        <dbReference type="HAMAP-Rule" id="MF_01025"/>
    </source>
</evidence>
<dbReference type="SUPFAM" id="SSF110921">
    <property type="entry name" value="2-isopropylmalate synthase LeuA, allosteric (dimerisation) domain"/>
    <property type="match status" value="1"/>
</dbReference>
<keyword evidence="14" id="KW-0012">Acyltransferase</keyword>
<keyword evidence="11" id="KW-0963">Cytoplasm</keyword>
<evidence type="ECO:0000256" key="4">
    <source>
        <dbReference type="ARBA" id="ARBA00018198"/>
    </source>
</evidence>